<dbReference type="GO" id="GO:0016787">
    <property type="term" value="F:hydrolase activity"/>
    <property type="evidence" value="ECO:0007669"/>
    <property type="project" value="UniProtKB-ARBA"/>
</dbReference>
<dbReference type="InterPro" id="IPR017850">
    <property type="entry name" value="Alkaline_phosphatase_core_sf"/>
</dbReference>
<accession>A0A0F9Z2W4</accession>
<dbReference type="PANTHER" id="PTHR10151:SF120">
    <property type="entry name" value="BIS(5'-ADENOSYL)-TRIPHOSPHATASE"/>
    <property type="match status" value="1"/>
</dbReference>
<evidence type="ECO:0008006" key="2">
    <source>
        <dbReference type="Google" id="ProtNLM"/>
    </source>
</evidence>
<dbReference type="EMBL" id="LAZR01000003">
    <property type="protein sequence ID" value="KKO11459.1"/>
    <property type="molecule type" value="Genomic_DNA"/>
</dbReference>
<comment type="caution">
    <text evidence="1">The sequence shown here is derived from an EMBL/GenBank/DDBJ whole genome shotgun (WGS) entry which is preliminary data.</text>
</comment>
<dbReference type="InterPro" id="IPR002591">
    <property type="entry name" value="Phosphodiest/P_Trfase"/>
</dbReference>
<evidence type="ECO:0000313" key="1">
    <source>
        <dbReference type="EMBL" id="KKO11459.1"/>
    </source>
</evidence>
<dbReference type="AlphaFoldDB" id="A0A0F9Z2W4"/>
<dbReference type="Pfam" id="PF01663">
    <property type="entry name" value="Phosphodiest"/>
    <property type="match status" value="1"/>
</dbReference>
<dbReference type="PROSITE" id="PS51257">
    <property type="entry name" value="PROKAR_LIPOPROTEIN"/>
    <property type="match status" value="1"/>
</dbReference>
<protein>
    <recommendedName>
        <fullName evidence="2">Alkaline phosphatase family protein</fullName>
    </recommendedName>
</protein>
<name>A0A0F9Z2W4_9ZZZZ</name>
<organism evidence="1">
    <name type="scientific">marine sediment metagenome</name>
    <dbReference type="NCBI Taxonomy" id="412755"/>
    <lineage>
        <taxon>unclassified sequences</taxon>
        <taxon>metagenomes</taxon>
        <taxon>ecological metagenomes</taxon>
    </lineage>
</organism>
<dbReference type="PANTHER" id="PTHR10151">
    <property type="entry name" value="ECTONUCLEOTIDE PYROPHOSPHATASE/PHOSPHODIESTERASE"/>
    <property type="match status" value="1"/>
</dbReference>
<proteinExistence type="predicted"/>
<sequence>MPRQSVHHRPAWRAAIIAVASLCLWSIGCSVPAAETPVGTFGLDFSSVPSDGGPAAMVFFVDGLNASVFEEMLTAGDLPAIQKYFVDRGLYAPRAVANIPSVTLANQVSVVTGQFPGRHGVVANKWFDRNALVRRNYETIDQKNTLDDDYTAATIYEALADRTTVSIFFQAHRGATKWFENRLSASPPFMMGWYEFVDRLTLWRLTEVIELAQQRRAMPALTVIYLLAPDFRGYGHGVDSDEYRKAIAHTDTQIGRVLADMDRAGLLDTMHIALVSDHGMTAVGGHFLLERFLRERVGLSVAGRWLWERMPFEQRLDAYQRHSAVVNITGDRYAAVSVRRPMRRDDGEPDFAPWPQRPGLEDVRIYPSPTGPVDLPALLVAQEAVDVVAYAAGPGRVRIRRADGEVEFHQDEGGIRYRVVEGDDPLGWAGRIDERLLSGEPVSASEWLAATVETEFPGLPERIVAYFGAQRAGDLVVFAAPGWDFKSRFRSGHGGLSPAEMFTPMLLAGPGVPNERLAVAQTVDLMPTLLALLGGAAPEELDGVDLLRAGEGPASLPAGAIAEPAP</sequence>
<gene>
    <name evidence="1" type="ORF">LCGC14_0019400</name>
</gene>
<dbReference type="Gene3D" id="3.40.720.10">
    <property type="entry name" value="Alkaline Phosphatase, subunit A"/>
    <property type="match status" value="2"/>
</dbReference>
<dbReference type="SUPFAM" id="SSF53649">
    <property type="entry name" value="Alkaline phosphatase-like"/>
    <property type="match status" value="1"/>
</dbReference>
<reference evidence="1" key="1">
    <citation type="journal article" date="2015" name="Nature">
        <title>Complex archaea that bridge the gap between prokaryotes and eukaryotes.</title>
        <authorList>
            <person name="Spang A."/>
            <person name="Saw J.H."/>
            <person name="Jorgensen S.L."/>
            <person name="Zaremba-Niedzwiedzka K."/>
            <person name="Martijn J."/>
            <person name="Lind A.E."/>
            <person name="van Eijk R."/>
            <person name="Schleper C."/>
            <person name="Guy L."/>
            <person name="Ettema T.J."/>
        </authorList>
    </citation>
    <scope>NUCLEOTIDE SEQUENCE</scope>
</reference>